<keyword evidence="2" id="KW-0378">Hydrolase</keyword>
<reference evidence="2 3" key="1">
    <citation type="journal article" date="2014" name="Am. J. Bot.">
        <title>Genome assembly and annotation for red clover (Trifolium pratense; Fabaceae).</title>
        <authorList>
            <person name="Istvanek J."/>
            <person name="Jaros M."/>
            <person name="Krenek A."/>
            <person name="Repkova J."/>
        </authorList>
    </citation>
    <scope>NUCLEOTIDE SEQUENCE [LARGE SCALE GENOMIC DNA]</scope>
    <source>
        <strain evidence="3">cv. Tatra</strain>
        <tissue evidence="2">Young leaves</tissue>
    </source>
</reference>
<keyword evidence="1" id="KW-0732">Signal</keyword>
<feature type="non-terminal residue" evidence="2">
    <location>
        <position position="107"/>
    </location>
</feature>
<comment type="caution">
    <text evidence="2">The sequence shown here is derived from an EMBL/GenBank/DDBJ whole genome shotgun (WGS) entry which is preliminary data.</text>
</comment>
<accession>A0A2K3JS05</accession>
<dbReference type="AlphaFoldDB" id="A0A2K3JS05"/>
<dbReference type="GO" id="GO:0004180">
    <property type="term" value="F:carboxypeptidase activity"/>
    <property type="evidence" value="ECO:0007669"/>
    <property type="project" value="UniProtKB-KW"/>
</dbReference>
<evidence type="ECO:0000256" key="1">
    <source>
        <dbReference type="SAM" id="SignalP"/>
    </source>
</evidence>
<evidence type="ECO:0000313" key="3">
    <source>
        <dbReference type="Proteomes" id="UP000236291"/>
    </source>
</evidence>
<keyword evidence="2" id="KW-0645">Protease</keyword>
<reference evidence="2 3" key="2">
    <citation type="journal article" date="2017" name="Front. Plant Sci.">
        <title>Gene Classification and Mining of Molecular Markers Useful in Red Clover (Trifolium pratense) Breeding.</title>
        <authorList>
            <person name="Istvanek J."/>
            <person name="Dluhosova J."/>
            <person name="Dluhos P."/>
            <person name="Patkova L."/>
            <person name="Nedelnik J."/>
            <person name="Repkova J."/>
        </authorList>
    </citation>
    <scope>NUCLEOTIDE SEQUENCE [LARGE SCALE GENOMIC DNA]</scope>
    <source>
        <strain evidence="3">cv. Tatra</strain>
        <tissue evidence="2">Young leaves</tissue>
    </source>
</reference>
<feature type="chain" id="PRO_5014477102" evidence="1">
    <location>
        <begin position="31"/>
        <end position="107"/>
    </location>
</feature>
<sequence>MASTITTTSFSILLLVALVLFLQSPPPSSATTFNNDIANHLIKSFNLFPPHDINIISDPNVRPADNNNKIVEKPLRFPNFSGEGEGISIDDLAHRAGYYPIQHSHAA</sequence>
<name>A0A2K3JS05_TRIPR</name>
<keyword evidence="2" id="KW-0121">Carboxypeptidase</keyword>
<evidence type="ECO:0000313" key="2">
    <source>
        <dbReference type="EMBL" id="PNX56821.1"/>
    </source>
</evidence>
<gene>
    <name evidence="2" type="ORF">L195_g058393</name>
</gene>
<dbReference type="EMBL" id="ASHM01121011">
    <property type="protein sequence ID" value="PNX56821.1"/>
    <property type="molecule type" value="Genomic_DNA"/>
</dbReference>
<dbReference type="Proteomes" id="UP000236291">
    <property type="component" value="Unassembled WGS sequence"/>
</dbReference>
<protein>
    <submittedName>
        <fullName evidence="2">Serine carboxypeptidase 49-like protein</fullName>
    </submittedName>
</protein>
<feature type="signal peptide" evidence="1">
    <location>
        <begin position="1"/>
        <end position="30"/>
    </location>
</feature>
<proteinExistence type="predicted"/>
<organism evidence="2 3">
    <name type="scientific">Trifolium pratense</name>
    <name type="common">Red clover</name>
    <dbReference type="NCBI Taxonomy" id="57577"/>
    <lineage>
        <taxon>Eukaryota</taxon>
        <taxon>Viridiplantae</taxon>
        <taxon>Streptophyta</taxon>
        <taxon>Embryophyta</taxon>
        <taxon>Tracheophyta</taxon>
        <taxon>Spermatophyta</taxon>
        <taxon>Magnoliopsida</taxon>
        <taxon>eudicotyledons</taxon>
        <taxon>Gunneridae</taxon>
        <taxon>Pentapetalae</taxon>
        <taxon>rosids</taxon>
        <taxon>fabids</taxon>
        <taxon>Fabales</taxon>
        <taxon>Fabaceae</taxon>
        <taxon>Papilionoideae</taxon>
        <taxon>50 kb inversion clade</taxon>
        <taxon>NPAAA clade</taxon>
        <taxon>Hologalegina</taxon>
        <taxon>IRL clade</taxon>
        <taxon>Trifolieae</taxon>
        <taxon>Trifolium</taxon>
    </lineage>
</organism>